<dbReference type="InterPro" id="IPR058637">
    <property type="entry name" value="YknX-like_C"/>
</dbReference>
<evidence type="ECO:0000256" key="3">
    <source>
        <dbReference type="SAM" id="SignalP"/>
    </source>
</evidence>
<reference evidence="5 6" key="1">
    <citation type="submission" date="2017-05" db="EMBL/GenBank/DDBJ databases">
        <title>Genome Analysis of Maritalea myrionectae HL2708#5.</title>
        <authorList>
            <consortium name="Cotde Inc.-PKNU"/>
            <person name="Jang D."/>
            <person name="Oh H.-M."/>
        </authorList>
    </citation>
    <scope>NUCLEOTIDE SEQUENCE [LARGE SCALE GENOMIC DNA]</scope>
    <source>
        <strain evidence="5 6">HL2708#5</strain>
    </source>
</reference>
<dbReference type="GO" id="GO:1990195">
    <property type="term" value="C:macrolide transmembrane transporter complex"/>
    <property type="evidence" value="ECO:0007669"/>
    <property type="project" value="InterPro"/>
</dbReference>
<dbReference type="PANTHER" id="PTHR32347:SF29">
    <property type="entry name" value="UPF0194 MEMBRANE PROTEIN YBHG"/>
    <property type="match status" value="1"/>
</dbReference>
<dbReference type="KEGG" id="mmyr:MXMO3_02019"/>
<organism evidence="5 6">
    <name type="scientific">Maritalea myrionectae</name>
    <dbReference type="NCBI Taxonomy" id="454601"/>
    <lineage>
        <taxon>Bacteria</taxon>
        <taxon>Pseudomonadati</taxon>
        <taxon>Pseudomonadota</taxon>
        <taxon>Alphaproteobacteria</taxon>
        <taxon>Hyphomicrobiales</taxon>
        <taxon>Devosiaceae</taxon>
        <taxon>Maritalea</taxon>
    </lineage>
</organism>
<evidence type="ECO:0000256" key="1">
    <source>
        <dbReference type="ARBA" id="ARBA00004196"/>
    </source>
</evidence>
<keyword evidence="2" id="KW-0175">Coiled coil</keyword>
<name>A0A2R4MEZ1_9HYPH</name>
<dbReference type="EMBL" id="CP021330">
    <property type="protein sequence ID" value="AVX04543.1"/>
    <property type="molecule type" value="Genomic_DNA"/>
</dbReference>
<comment type="subcellular location">
    <subcellularLocation>
        <location evidence="1">Cell envelope</location>
    </subcellularLocation>
</comment>
<evidence type="ECO:0000256" key="2">
    <source>
        <dbReference type="ARBA" id="ARBA00023054"/>
    </source>
</evidence>
<evidence type="ECO:0000313" key="6">
    <source>
        <dbReference type="Proteomes" id="UP000258927"/>
    </source>
</evidence>
<proteinExistence type="predicted"/>
<dbReference type="AlphaFoldDB" id="A0A2R4MEZ1"/>
<evidence type="ECO:0000259" key="4">
    <source>
        <dbReference type="Pfam" id="PF25989"/>
    </source>
</evidence>
<feature type="signal peptide" evidence="3">
    <location>
        <begin position="1"/>
        <end position="18"/>
    </location>
</feature>
<dbReference type="GO" id="GO:1990961">
    <property type="term" value="P:xenobiotic detoxification by transmembrane export across the plasma membrane"/>
    <property type="evidence" value="ECO:0007669"/>
    <property type="project" value="InterPro"/>
</dbReference>
<dbReference type="SUPFAM" id="SSF111369">
    <property type="entry name" value="HlyD-like secretion proteins"/>
    <property type="match status" value="1"/>
</dbReference>
<evidence type="ECO:0000313" key="5">
    <source>
        <dbReference type="EMBL" id="AVX04543.1"/>
    </source>
</evidence>
<keyword evidence="6" id="KW-1185">Reference proteome</keyword>
<dbReference type="GO" id="GO:0019898">
    <property type="term" value="C:extrinsic component of membrane"/>
    <property type="evidence" value="ECO:0007669"/>
    <property type="project" value="InterPro"/>
</dbReference>
<feature type="chain" id="PRO_5015358082" evidence="3">
    <location>
        <begin position="19"/>
        <end position="411"/>
    </location>
</feature>
<protein>
    <submittedName>
        <fullName evidence="5">Putative efflux system component YknX</fullName>
    </submittedName>
</protein>
<gene>
    <name evidence="5" type="ORF">MXMO3_02019</name>
</gene>
<dbReference type="Gene3D" id="2.40.50.100">
    <property type="match status" value="1"/>
</dbReference>
<dbReference type="Pfam" id="PF25989">
    <property type="entry name" value="YknX_C"/>
    <property type="match status" value="1"/>
</dbReference>
<dbReference type="RefSeq" id="WP_117395778.1">
    <property type="nucleotide sequence ID" value="NZ_CP021330.1"/>
</dbReference>
<dbReference type="Gene3D" id="6.10.140.1990">
    <property type="match status" value="1"/>
</dbReference>
<dbReference type="Proteomes" id="UP000258927">
    <property type="component" value="Chromosome"/>
</dbReference>
<feature type="domain" description="YknX-like C-terminal permuted SH3-like" evidence="4">
    <location>
        <begin position="340"/>
        <end position="405"/>
    </location>
</feature>
<dbReference type="PANTHER" id="PTHR32347">
    <property type="entry name" value="EFFLUX SYSTEM COMPONENT YKNX-RELATED"/>
    <property type="match status" value="1"/>
</dbReference>
<keyword evidence="3" id="KW-0732">Signal</keyword>
<accession>A0A2R4MEZ1</accession>
<dbReference type="Gene3D" id="2.40.420.20">
    <property type="match status" value="1"/>
</dbReference>
<dbReference type="STRING" id="1122213.GCA_000423365_02317"/>
<dbReference type="GO" id="GO:0030313">
    <property type="term" value="C:cell envelope"/>
    <property type="evidence" value="ECO:0007669"/>
    <property type="project" value="UniProtKB-SubCell"/>
</dbReference>
<sequence>MPKRAKISRNLFIFAAVAAVSATIALTLMPKPTEVDLGVVNRGDLAVTIDEEGRTRVRETYTVSTPVAGRLLRVEMHAGDLVTQGETVVAKMRPINPAVLDSRTREQAIAAVDVARASLRVAEANLNAAIASEELAEAAFRRTRALAERGIESEATLERAEGNLRSSRASRETAEAAIAMREAELANARASLNGREDIGQADAGGDHDGDEIPLYAPIDGRILQVLQESETTLPVGAPIMEIGDVASDLEVVSELISSDAVQVSEGDPVILRDWGGDNDLRGEVRRVHPFGETKYSALGVEEQRVRVEIDLLSPIEERTALGHGYRLEVAIVVWQANDVLLVPASALFREDGNWSVFVAKDGEAQLTQIEIGQSNGVLTQVVSGLEEGDQVILYPSAAIEQGSKIVPRAKE</sequence>
<dbReference type="InterPro" id="IPR030190">
    <property type="entry name" value="MacA_alpha-hairpin_sf"/>
</dbReference>
<dbReference type="InterPro" id="IPR050465">
    <property type="entry name" value="UPF0194_transport"/>
</dbReference>